<dbReference type="OrthoDB" id="7743618at2"/>
<keyword evidence="3 5" id="KW-1133">Transmembrane helix</keyword>
<comment type="caution">
    <text evidence="6">The sequence shown here is derived from an EMBL/GenBank/DDBJ whole genome shotgun (WGS) entry which is preliminary data.</text>
</comment>
<dbReference type="RefSeq" id="WP_035084088.1">
    <property type="nucleotide sequence ID" value="NZ_JQGC01000013.1"/>
</dbReference>
<name>A0A087M0N7_9HYPH</name>
<dbReference type="EMBL" id="JQGC01000013">
    <property type="protein sequence ID" value="KFL30440.1"/>
    <property type="molecule type" value="Genomic_DNA"/>
</dbReference>
<proteinExistence type="predicted"/>
<evidence type="ECO:0000256" key="3">
    <source>
        <dbReference type="ARBA" id="ARBA00022989"/>
    </source>
</evidence>
<accession>A0A087M0N7</accession>
<protein>
    <recommendedName>
        <fullName evidence="8">MAPEG family protein</fullName>
    </recommendedName>
</protein>
<evidence type="ECO:0000256" key="4">
    <source>
        <dbReference type="ARBA" id="ARBA00023136"/>
    </source>
</evidence>
<evidence type="ECO:0000256" key="1">
    <source>
        <dbReference type="ARBA" id="ARBA00004370"/>
    </source>
</evidence>
<dbReference type="PANTHER" id="PTHR35371:SF1">
    <property type="entry name" value="BLR7753 PROTEIN"/>
    <property type="match status" value="1"/>
</dbReference>
<comment type="subcellular location">
    <subcellularLocation>
        <location evidence="1">Membrane</location>
    </subcellularLocation>
</comment>
<evidence type="ECO:0000313" key="6">
    <source>
        <dbReference type="EMBL" id="KFL30440.1"/>
    </source>
</evidence>
<feature type="transmembrane region" description="Helical" evidence="5">
    <location>
        <begin position="110"/>
        <end position="128"/>
    </location>
</feature>
<keyword evidence="4 5" id="KW-0472">Membrane</keyword>
<evidence type="ECO:0000256" key="2">
    <source>
        <dbReference type="ARBA" id="ARBA00022692"/>
    </source>
</evidence>
<evidence type="ECO:0008006" key="8">
    <source>
        <dbReference type="Google" id="ProtNLM"/>
    </source>
</evidence>
<dbReference type="Gene3D" id="1.20.120.550">
    <property type="entry name" value="Membrane associated eicosanoid/glutathione metabolism-like domain"/>
    <property type="match status" value="1"/>
</dbReference>
<dbReference type="SUPFAM" id="SSF161084">
    <property type="entry name" value="MAPEG domain-like"/>
    <property type="match status" value="1"/>
</dbReference>
<evidence type="ECO:0000313" key="7">
    <source>
        <dbReference type="Proteomes" id="UP000028981"/>
    </source>
</evidence>
<dbReference type="AlphaFoldDB" id="A0A087M0N7"/>
<sequence>MSIELTLLIWSAALAVAYIVVQSTLYRMDYGVIFAGTPRDNERAPNKWTARGEKALRNFLETYGIFIALAVATELAGRSDGLTQWGAQIWFWARLAYLPAYFIDIPFLRSSIWFVSAIGLFLLFVGVAF</sequence>
<evidence type="ECO:0000256" key="5">
    <source>
        <dbReference type="SAM" id="Phobius"/>
    </source>
</evidence>
<dbReference type="PANTHER" id="PTHR35371">
    <property type="entry name" value="INNER MEMBRANE PROTEIN"/>
    <property type="match status" value="1"/>
</dbReference>
<dbReference type="Proteomes" id="UP000028981">
    <property type="component" value="Unassembled WGS sequence"/>
</dbReference>
<dbReference type="InterPro" id="IPR023352">
    <property type="entry name" value="MAPEG-like_dom_sf"/>
</dbReference>
<dbReference type="Pfam" id="PF01124">
    <property type="entry name" value="MAPEG"/>
    <property type="match status" value="1"/>
</dbReference>
<dbReference type="STRING" id="46914.JP75_14740"/>
<reference evidence="6 7" key="1">
    <citation type="submission" date="2014-08" db="EMBL/GenBank/DDBJ databases">
        <authorList>
            <person name="Hassan Y.I."/>
            <person name="Lepp D."/>
            <person name="Zhou T."/>
        </authorList>
    </citation>
    <scope>NUCLEOTIDE SEQUENCE [LARGE SCALE GENOMIC DNA]</scope>
    <source>
        <strain evidence="6 7">IFO13584</strain>
    </source>
</reference>
<keyword evidence="7" id="KW-1185">Reference proteome</keyword>
<organism evidence="6 7">
    <name type="scientific">Devosia riboflavina</name>
    <dbReference type="NCBI Taxonomy" id="46914"/>
    <lineage>
        <taxon>Bacteria</taxon>
        <taxon>Pseudomonadati</taxon>
        <taxon>Pseudomonadota</taxon>
        <taxon>Alphaproteobacteria</taxon>
        <taxon>Hyphomicrobiales</taxon>
        <taxon>Devosiaceae</taxon>
        <taxon>Devosia</taxon>
    </lineage>
</organism>
<gene>
    <name evidence="6" type="ORF">JP75_14740</name>
</gene>
<dbReference type="GO" id="GO:0016020">
    <property type="term" value="C:membrane"/>
    <property type="evidence" value="ECO:0007669"/>
    <property type="project" value="UniProtKB-SubCell"/>
</dbReference>
<dbReference type="InterPro" id="IPR001129">
    <property type="entry name" value="Membr-assoc_MAPEG"/>
</dbReference>
<keyword evidence="2 5" id="KW-0812">Transmembrane</keyword>